<evidence type="ECO:0000259" key="2">
    <source>
        <dbReference type="Pfam" id="PF00534"/>
    </source>
</evidence>
<proteinExistence type="inferred from homology"/>
<dbReference type="PANTHER" id="PTHR45947:SF3">
    <property type="entry name" value="SULFOQUINOVOSYL TRANSFERASE SQD2"/>
    <property type="match status" value="1"/>
</dbReference>
<name>A0ABW8RL40_9BACI</name>
<evidence type="ECO:0000256" key="1">
    <source>
        <dbReference type="ARBA" id="ARBA00009481"/>
    </source>
</evidence>
<comment type="caution">
    <text evidence="4">The sequence shown here is derived from an EMBL/GenBank/DDBJ whole genome shotgun (WGS) entry which is preliminary data.</text>
</comment>
<gene>
    <name evidence="4" type="ORF">ACJEBI_22515</name>
</gene>
<dbReference type="InterPro" id="IPR050194">
    <property type="entry name" value="Glycosyltransferase_grp1"/>
</dbReference>
<protein>
    <submittedName>
        <fullName evidence="4">Glycosyltransferase family 4 protein</fullName>
    </submittedName>
</protein>
<reference evidence="4 5" key="1">
    <citation type="submission" date="2024-11" db="EMBL/GenBank/DDBJ databases">
        <authorList>
            <person name="Lucas J.A."/>
        </authorList>
    </citation>
    <scope>NUCLEOTIDE SEQUENCE [LARGE SCALE GENOMIC DNA]</scope>
    <source>
        <strain evidence="4 5">Z 5.4</strain>
    </source>
</reference>
<evidence type="ECO:0000259" key="3">
    <source>
        <dbReference type="Pfam" id="PF13439"/>
    </source>
</evidence>
<evidence type="ECO:0000313" key="4">
    <source>
        <dbReference type="EMBL" id="MFK9094235.1"/>
    </source>
</evidence>
<dbReference type="Pfam" id="PF13439">
    <property type="entry name" value="Glyco_transf_4"/>
    <property type="match status" value="1"/>
</dbReference>
<accession>A0ABW8RL40</accession>
<evidence type="ECO:0000313" key="5">
    <source>
        <dbReference type="Proteomes" id="UP001623041"/>
    </source>
</evidence>
<dbReference type="PANTHER" id="PTHR45947">
    <property type="entry name" value="SULFOQUINOVOSYL TRANSFERASE SQD2"/>
    <property type="match status" value="1"/>
</dbReference>
<organism evidence="4 5">
    <name type="scientific">Bacillus salipaludis</name>
    <dbReference type="NCBI Taxonomy" id="2547811"/>
    <lineage>
        <taxon>Bacteria</taxon>
        <taxon>Bacillati</taxon>
        <taxon>Bacillota</taxon>
        <taxon>Bacilli</taxon>
        <taxon>Bacillales</taxon>
        <taxon>Bacillaceae</taxon>
        <taxon>Bacillus</taxon>
    </lineage>
</organism>
<dbReference type="CDD" id="cd03794">
    <property type="entry name" value="GT4_WbuB-like"/>
    <property type="match status" value="1"/>
</dbReference>
<keyword evidence="5" id="KW-1185">Reference proteome</keyword>
<dbReference type="InterPro" id="IPR001296">
    <property type="entry name" value="Glyco_trans_1"/>
</dbReference>
<sequence length="405" mass="46191">MKIVVISHFFPPEIGAPSARLYEMARLWVELGNEVHVVTCFPNHPTGIIPDKYNGLKYKYENMDGIHVHRNYVYATPNKGFIKKTLGHISFMFSSVLISMKKIKKPDVIITSSPTFFSIFSGYWYSLIKRAPFVLEIRDLWPAAMIELGVMKKGVMTNILEKMELFFYRKSKKLIMVTKSFKENVVSRGIDDTKVHVITNGVNQELFYPREKNVSLIYKYGLNNKFVISYVGAHGISQNLSVILKVAKSLESDKDIQFIFIGEGAEKDKLKKIVSEQDISNVTFIDSQPKEMIPEFYNSSDVCLIPLKNIELFKTFIPSKMFEIMACGVPIVASLEGEAAAILNDSKAAVVVKPDNSEEIMQAIIKIKHDRDLYERLKQNGPAFVEQNYSRKNLAKEYLEIISEI</sequence>
<comment type="similarity">
    <text evidence="1">Belongs to the glycosyltransferase group 1 family. Glycosyltransferase 4 subfamily.</text>
</comment>
<dbReference type="Pfam" id="PF00534">
    <property type="entry name" value="Glycos_transf_1"/>
    <property type="match status" value="1"/>
</dbReference>
<dbReference type="Proteomes" id="UP001623041">
    <property type="component" value="Unassembled WGS sequence"/>
</dbReference>
<dbReference type="InterPro" id="IPR028098">
    <property type="entry name" value="Glyco_trans_4-like_N"/>
</dbReference>
<dbReference type="SUPFAM" id="SSF53756">
    <property type="entry name" value="UDP-Glycosyltransferase/glycogen phosphorylase"/>
    <property type="match status" value="1"/>
</dbReference>
<feature type="domain" description="Glycosyltransferase subfamily 4-like N-terminal" evidence="3">
    <location>
        <begin position="21"/>
        <end position="205"/>
    </location>
</feature>
<feature type="domain" description="Glycosyl transferase family 1" evidence="2">
    <location>
        <begin position="223"/>
        <end position="382"/>
    </location>
</feature>
<dbReference type="Gene3D" id="3.40.50.2000">
    <property type="entry name" value="Glycogen Phosphorylase B"/>
    <property type="match status" value="2"/>
</dbReference>
<dbReference type="EMBL" id="JBJHQH010000021">
    <property type="protein sequence ID" value="MFK9094235.1"/>
    <property type="molecule type" value="Genomic_DNA"/>
</dbReference>
<dbReference type="RefSeq" id="WP_406582710.1">
    <property type="nucleotide sequence ID" value="NZ_JBJHQH010000021.1"/>
</dbReference>